<name>A0A5J5GDH2_9BACL</name>
<dbReference type="Proteomes" id="UP000367750">
    <property type="component" value="Unassembled WGS sequence"/>
</dbReference>
<dbReference type="PANTHER" id="PTHR41260:SF1">
    <property type="entry name" value="PROTEIN ECSC"/>
    <property type="match status" value="1"/>
</dbReference>
<organism evidence="1 2">
    <name type="scientific">Paenibacillus spiritus</name>
    <dbReference type="NCBI Taxonomy" id="2496557"/>
    <lineage>
        <taxon>Bacteria</taxon>
        <taxon>Bacillati</taxon>
        <taxon>Bacillota</taxon>
        <taxon>Bacilli</taxon>
        <taxon>Bacillales</taxon>
        <taxon>Paenibacillaceae</taxon>
        <taxon>Paenibacillus</taxon>
    </lineage>
</organism>
<dbReference type="OrthoDB" id="2737310at2"/>
<dbReference type="EMBL" id="VYKK01000007">
    <property type="protein sequence ID" value="KAA9005832.1"/>
    <property type="molecule type" value="Genomic_DNA"/>
</dbReference>
<gene>
    <name evidence="1" type="ORF">F4V43_07070</name>
</gene>
<proteinExistence type="predicted"/>
<dbReference type="PANTHER" id="PTHR41260">
    <property type="entry name" value="PROTEIN ECSC"/>
    <property type="match status" value="1"/>
</dbReference>
<protein>
    <submittedName>
        <fullName evidence="1">EcsC family protein</fullName>
    </submittedName>
</protein>
<evidence type="ECO:0000313" key="2">
    <source>
        <dbReference type="Proteomes" id="UP000367750"/>
    </source>
</evidence>
<dbReference type="InterPro" id="IPR024787">
    <property type="entry name" value="EcsC"/>
</dbReference>
<keyword evidence="2" id="KW-1185">Reference proteome</keyword>
<comment type="caution">
    <text evidence="1">The sequence shown here is derived from an EMBL/GenBank/DDBJ whole genome shotgun (WGS) entry which is preliminary data.</text>
</comment>
<dbReference type="RefSeq" id="WP_150457533.1">
    <property type="nucleotide sequence ID" value="NZ_VYKK01000007.1"/>
</dbReference>
<dbReference type="Pfam" id="PF12787">
    <property type="entry name" value="EcsC"/>
    <property type="match status" value="1"/>
</dbReference>
<reference evidence="1 2" key="1">
    <citation type="submission" date="2019-09" db="EMBL/GenBank/DDBJ databases">
        <title>Bacillus ochoae sp. nov., Paenibacillus whitsoniae sp. nov., Paenibacillus spiritus sp. nov. Isolated from the Mars Exploration Rover during spacecraft assembly.</title>
        <authorList>
            <person name="Seuylemezian A."/>
            <person name="Vaishampayan P."/>
        </authorList>
    </citation>
    <scope>NUCLEOTIDE SEQUENCE [LARGE SCALE GENOMIC DNA]</scope>
    <source>
        <strain evidence="1 2">MER_111</strain>
    </source>
</reference>
<accession>A0A5J5GDH2</accession>
<evidence type="ECO:0000313" key="1">
    <source>
        <dbReference type="EMBL" id="KAA9005832.1"/>
    </source>
</evidence>
<sequence length="286" mass="31270">MAIQDYRLETRVELIEALGEVRRWEKEQKRVKLRDRITRLPFKLLDKITPEVIRDKTGRVLDELGRYIQYGGNYLVAGRKVGALMEKLSRERGGSGTGPYPLRVMDEAAERIGRSGSNTATVQGATTGFGGLFTLAADIPAVLGLSLKAIQEIGLCYGYDPTEEAERVFTVRVLQFAFADVVGKKAVLDVLARETGPGGEWLGAASRSSVSDIQGWREVIAAYRDSFATKKVMQAVPVVGVVLGAYNNRETLKSVGEAAAVLYRKRRILARLKENGAPLQLAGGGK</sequence>
<dbReference type="AlphaFoldDB" id="A0A5J5GDH2"/>